<accession>A0A382XLT5</accession>
<dbReference type="AlphaFoldDB" id="A0A382XLT5"/>
<dbReference type="Pfam" id="PF11412">
    <property type="entry name" value="DsbD_N"/>
    <property type="match status" value="1"/>
</dbReference>
<organism evidence="2">
    <name type="scientific">marine metagenome</name>
    <dbReference type="NCBI Taxonomy" id="408172"/>
    <lineage>
        <taxon>unclassified sequences</taxon>
        <taxon>metagenomes</taxon>
        <taxon>ecological metagenomes</taxon>
    </lineage>
</organism>
<dbReference type="InterPro" id="IPR028250">
    <property type="entry name" value="DsbDN"/>
</dbReference>
<evidence type="ECO:0000259" key="1">
    <source>
        <dbReference type="Pfam" id="PF11412"/>
    </source>
</evidence>
<gene>
    <name evidence="2" type="ORF">METZ01_LOCUS424981</name>
</gene>
<feature type="domain" description="Thiol:disulfide interchange protein DsbD N-terminal" evidence="1">
    <location>
        <begin position="46"/>
        <end position="153"/>
    </location>
</feature>
<proteinExistence type="predicted"/>
<name>A0A382XLT5_9ZZZZ</name>
<protein>
    <recommendedName>
        <fullName evidence="1">Thiol:disulfide interchange protein DsbD N-terminal domain-containing protein</fullName>
    </recommendedName>
</protein>
<feature type="non-terminal residue" evidence="2">
    <location>
        <position position="216"/>
    </location>
</feature>
<evidence type="ECO:0000313" key="2">
    <source>
        <dbReference type="EMBL" id="SVD72127.1"/>
    </source>
</evidence>
<sequence length="216" mass="24857">MLRFFYLFLLFFWFFCFSVGHSLESEWGGIEEAKVRIISPFSKANDNDIFYIGLEYQLKEDWKTYWKSPGEGGFPQQIDWSQSTNIANLEILWPIPEEFEILGFKSIGYTDEVIFPLKVKLLDLKLPTNFIIDLNFLTCKDICLPGQATLSLFLPPGKGNLTNHSFKLEKYLSKIPLDNNTINGLEILNASAFSDNQSTLIKIQAKSNTFFNKPKL</sequence>
<dbReference type="EMBL" id="UINC01168870">
    <property type="protein sequence ID" value="SVD72127.1"/>
    <property type="molecule type" value="Genomic_DNA"/>
</dbReference>
<reference evidence="2" key="1">
    <citation type="submission" date="2018-05" db="EMBL/GenBank/DDBJ databases">
        <authorList>
            <person name="Lanie J.A."/>
            <person name="Ng W.-L."/>
            <person name="Kazmierczak K.M."/>
            <person name="Andrzejewski T.M."/>
            <person name="Davidsen T.M."/>
            <person name="Wayne K.J."/>
            <person name="Tettelin H."/>
            <person name="Glass J.I."/>
            <person name="Rusch D."/>
            <person name="Podicherti R."/>
            <person name="Tsui H.-C.T."/>
            <person name="Winkler M.E."/>
        </authorList>
    </citation>
    <scope>NUCLEOTIDE SEQUENCE</scope>
</reference>